<evidence type="ECO:0000313" key="2">
    <source>
        <dbReference type="EMBL" id="MET3682929.1"/>
    </source>
</evidence>
<protein>
    <submittedName>
        <fullName evidence="2">5-methylcytosine-specific restriction protein B</fullName>
        <ecNumber evidence="2">3.1.21.-</ecNumber>
    </submittedName>
</protein>
<dbReference type="SUPFAM" id="SSF52540">
    <property type="entry name" value="P-loop containing nucleoside triphosphate hydrolases"/>
    <property type="match status" value="1"/>
</dbReference>
<dbReference type="RefSeq" id="WP_354219529.1">
    <property type="nucleotide sequence ID" value="NZ_JBEPMX010000004.1"/>
</dbReference>
<dbReference type="PANTHER" id="PTHR37291">
    <property type="entry name" value="5-METHYLCYTOSINE-SPECIFIC RESTRICTION ENZYME B"/>
    <property type="match status" value="1"/>
</dbReference>
<dbReference type="SMART" id="SM00382">
    <property type="entry name" value="AAA"/>
    <property type="match status" value="1"/>
</dbReference>
<dbReference type="Proteomes" id="UP001549167">
    <property type="component" value="Unassembled WGS sequence"/>
</dbReference>
<dbReference type="InterPro" id="IPR027417">
    <property type="entry name" value="P-loop_NTPase"/>
</dbReference>
<evidence type="ECO:0000259" key="1">
    <source>
        <dbReference type="SMART" id="SM00382"/>
    </source>
</evidence>
<dbReference type="Gene3D" id="3.40.50.300">
    <property type="entry name" value="P-loop containing nucleotide triphosphate hydrolases"/>
    <property type="match status" value="1"/>
</dbReference>
<evidence type="ECO:0000313" key="3">
    <source>
        <dbReference type="Proteomes" id="UP001549167"/>
    </source>
</evidence>
<proteinExistence type="predicted"/>
<dbReference type="GO" id="GO:0016787">
    <property type="term" value="F:hydrolase activity"/>
    <property type="evidence" value="ECO:0007669"/>
    <property type="project" value="UniProtKB-KW"/>
</dbReference>
<keyword evidence="2" id="KW-0378">Hydrolase</keyword>
<dbReference type="Pfam" id="PF07728">
    <property type="entry name" value="AAA_5"/>
    <property type="match status" value="1"/>
</dbReference>
<feature type="domain" description="AAA+ ATPase" evidence="1">
    <location>
        <begin position="1"/>
        <end position="293"/>
    </location>
</feature>
<comment type="caution">
    <text evidence="2">The sequence shown here is derived from an EMBL/GenBank/DDBJ whole genome shotgun (WGS) entry which is preliminary data.</text>
</comment>
<dbReference type="EMBL" id="JBEPMX010000004">
    <property type="protein sequence ID" value="MET3682929.1"/>
    <property type="molecule type" value="Genomic_DNA"/>
</dbReference>
<dbReference type="InterPro" id="IPR011704">
    <property type="entry name" value="ATPase_dyneun-rel_AAA"/>
</dbReference>
<dbReference type="EC" id="3.1.21.-" evidence="2"/>
<organism evidence="2 3">
    <name type="scientific">Alkalibacillus flavidus</name>
    <dbReference type="NCBI Taxonomy" id="546021"/>
    <lineage>
        <taxon>Bacteria</taxon>
        <taxon>Bacillati</taxon>
        <taxon>Bacillota</taxon>
        <taxon>Bacilli</taxon>
        <taxon>Bacillales</taxon>
        <taxon>Bacillaceae</taxon>
        <taxon>Alkalibacillus</taxon>
    </lineage>
</organism>
<sequence length="434" mass="50578">MNLNKILYGPPGTGKTYHIQSLTENYVDYNISDCEIKQIYTDRSEDWLAVALIILQNNNNASVHQIDDKLQDIEINTNTSTSTILEQRSLNNDDHLTAHILPKVFVRNDRNWSVEFKNLQSFEDGIINDYFDEDIVKERYRFVTFHQSFAYEDFVEGIKPVLHSNEELEVDEAEHKGHYSNELSYEINDGVFKSICEEAKQEPYKDFAVFIDEINRGNISEIFGELITLLEDDKRIGEENELFITLPYSKEKFGVPNNLRVIGSMNTADRSIALIDIALRRRFQFESLYCNYNILKNTLNRKGVDAENINGVNIIKLLGYINKRIEVLMDDKNYAIGHAFFINIRNLEDVIEVMKNKVIPLLEEYFHDDKEKIQYTLNDLDENGDLKESAIFKHNLLEAETLFNYLPEYGLEDFKSFYVAETIDSQALKKVYNE</sequence>
<name>A0ABV2KU78_9BACI</name>
<accession>A0ABV2KU78</accession>
<gene>
    <name evidence="2" type="ORF">ABID56_001019</name>
</gene>
<dbReference type="InterPro" id="IPR003593">
    <property type="entry name" value="AAA+_ATPase"/>
</dbReference>
<dbReference type="PANTHER" id="PTHR37291:SF1">
    <property type="entry name" value="TYPE IV METHYL-DIRECTED RESTRICTION ENZYME ECOKMCRB SUBUNIT"/>
    <property type="match status" value="1"/>
</dbReference>
<reference evidence="2 3" key="1">
    <citation type="submission" date="2024-06" db="EMBL/GenBank/DDBJ databases">
        <title>Genomic Encyclopedia of Type Strains, Phase IV (KMG-IV): sequencing the most valuable type-strain genomes for metagenomic binning, comparative biology and taxonomic classification.</title>
        <authorList>
            <person name="Goeker M."/>
        </authorList>
    </citation>
    <scope>NUCLEOTIDE SEQUENCE [LARGE SCALE GENOMIC DNA]</scope>
    <source>
        <strain evidence="2 3">DSM 23520</strain>
    </source>
</reference>
<dbReference type="InterPro" id="IPR052934">
    <property type="entry name" value="Methyl-DNA_Rec/Restrict_Enz"/>
</dbReference>
<keyword evidence="3" id="KW-1185">Reference proteome</keyword>